<dbReference type="HOGENOM" id="CLU_1230147_0_0_1"/>
<dbReference type="VEuPathDB" id="FungiDB:MPH_05145"/>
<comment type="caution">
    <text evidence="1">The sequence shown here is derived from an EMBL/GenBank/DDBJ whole genome shotgun (WGS) entry which is preliminary data.</text>
</comment>
<gene>
    <name evidence="1" type="ORF">MPH_05145</name>
</gene>
<accession>K2R5P1</accession>
<proteinExistence type="predicted"/>
<protein>
    <submittedName>
        <fullName evidence="1">Uncharacterized protein</fullName>
    </submittedName>
</protein>
<dbReference type="InParanoid" id="K2R5P1"/>
<dbReference type="EMBL" id="AHHD01000229">
    <property type="protein sequence ID" value="EKG17696.1"/>
    <property type="molecule type" value="Genomic_DNA"/>
</dbReference>
<dbReference type="Proteomes" id="UP000007129">
    <property type="component" value="Unassembled WGS sequence"/>
</dbReference>
<evidence type="ECO:0000313" key="1">
    <source>
        <dbReference type="EMBL" id="EKG17696.1"/>
    </source>
</evidence>
<dbReference type="AlphaFoldDB" id="K2R5P1"/>
<name>K2R5P1_MACPH</name>
<sequence>MNRGDGTLLSLLHALPHDAFGKPFFFPVVQAFYSFSLPFSLSISVGSTGCRQGLGCGPAERPCLLAGFASRSRIALGRRLQARAAHCCALWHGKSSLACLVGRRVSHAEVDTVLSNFFRHCSLRSSFRCRCDGLGSCSSSPSRRSALRSSFSHWRKTSFYKCLRRPPTTCEIYLMTGARKDGRGLFLHPQGYWPSFPRWQGGSAGHASNSCNSRLWHRNKSGGNS</sequence>
<reference evidence="1 2" key="1">
    <citation type="journal article" date="2012" name="BMC Genomics">
        <title>Tools to kill: Genome of one of the most destructive plant pathogenic fungi Macrophomina phaseolina.</title>
        <authorList>
            <person name="Islam M.S."/>
            <person name="Haque M.S."/>
            <person name="Islam M.M."/>
            <person name="Emdad E.M."/>
            <person name="Halim A."/>
            <person name="Hossen Q.M.M."/>
            <person name="Hossain M.Z."/>
            <person name="Ahmed B."/>
            <person name="Rahim S."/>
            <person name="Rahman M.S."/>
            <person name="Alam M.M."/>
            <person name="Hou S."/>
            <person name="Wan X."/>
            <person name="Saito J.A."/>
            <person name="Alam M."/>
        </authorList>
    </citation>
    <scope>NUCLEOTIDE SEQUENCE [LARGE SCALE GENOMIC DNA]</scope>
    <source>
        <strain evidence="1 2">MS6</strain>
    </source>
</reference>
<evidence type="ECO:0000313" key="2">
    <source>
        <dbReference type="Proteomes" id="UP000007129"/>
    </source>
</evidence>
<organism evidence="1 2">
    <name type="scientific">Macrophomina phaseolina (strain MS6)</name>
    <name type="common">Charcoal rot fungus</name>
    <dbReference type="NCBI Taxonomy" id="1126212"/>
    <lineage>
        <taxon>Eukaryota</taxon>
        <taxon>Fungi</taxon>
        <taxon>Dikarya</taxon>
        <taxon>Ascomycota</taxon>
        <taxon>Pezizomycotina</taxon>
        <taxon>Dothideomycetes</taxon>
        <taxon>Dothideomycetes incertae sedis</taxon>
        <taxon>Botryosphaeriales</taxon>
        <taxon>Botryosphaeriaceae</taxon>
        <taxon>Macrophomina</taxon>
    </lineage>
</organism>